<dbReference type="Pfam" id="PF13639">
    <property type="entry name" value="zf-RING_2"/>
    <property type="match status" value="1"/>
</dbReference>
<evidence type="ECO:0000313" key="6">
    <source>
        <dbReference type="Proteomes" id="UP000324748"/>
    </source>
</evidence>
<evidence type="ECO:0000256" key="3">
    <source>
        <dbReference type="SAM" id="SignalP"/>
    </source>
</evidence>
<dbReference type="OrthoDB" id="8062037at2759"/>
<dbReference type="InterPro" id="IPR013083">
    <property type="entry name" value="Znf_RING/FYVE/PHD"/>
</dbReference>
<dbReference type="InterPro" id="IPR051826">
    <property type="entry name" value="E3_ubiquitin-ligase_domain"/>
</dbReference>
<dbReference type="GO" id="GO:0008270">
    <property type="term" value="F:zinc ion binding"/>
    <property type="evidence" value="ECO:0007669"/>
    <property type="project" value="UniProtKB-KW"/>
</dbReference>
<feature type="chain" id="PRO_5023094333" description="RING-type domain-containing protein" evidence="3">
    <location>
        <begin position="16"/>
        <end position="289"/>
    </location>
</feature>
<reference evidence="5 6" key="1">
    <citation type="submission" date="2019-05" db="EMBL/GenBank/DDBJ databases">
        <title>Emergence of the Ug99 lineage of the wheat stem rust pathogen through somatic hybridization.</title>
        <authorList>
            <person name="Li F."/>
            <person name="Upadhyaya N.M."/>
            <person name="Sperschneider J."/>
            <person name="Matny O."/>
            <person name="Nguyen-Phuc H."/>
            <person name="Mago R."/>
            <person name="Raley C."/>
            <person name="Miller M.E."/>
            <person name="Silverstein K.A.T."/>
            <person name="Henningsen E."/>
            <person name="Hirsch C.D."/>
            <person name="Visser B."/>
            <person name="Pretorius Z.A."/>
            <person name="Steffenson B.J."/>
            <person name="Schwessinger B."/>
            <person name="Dodds P.N."/>
            <person name="Figueroa M."/>
        </authorList>
    </citation>
    <scope>NUCLEOTIDE SEQUENCE [LARGE SCALE GENOMIC DNA]</scope>
    <source>
        <strain evidence="5">21-0</strain>
    </source>
</reference>
<dbReference type="EMBL" id="VSWC01000001">
    <property type="protein sequence ID" value="KAA1119128.1"/>
    <property type="molecule type" value="Genomic_DNA"/>
</dbReference>
<dbReference type="SUPFAM" id="SSF57850">
    <property type="entry name" value="RING/U-box"/>
    <property type="match status" value="1"/>
</dbReference>
<dbReference type="Proteomes" id="UP000324748">
    <property type="component" value="Unassembled WGS sequence"/>
</dbReference>
<dbReference type="AlphaFoldDB" id="A0A5B0R0Q1"/>
<evidence type="ECO:0000259" key="4">
    <source>
        <dbReference type="PROSITE" id="PS50089"/>
    </source>
</evidence>
<dbReference type="GO" id="GO:0005737">
    <property type="term" value="C:cytoplasm"/>
    <property type="evidence" value="ECO:0007669"/>
    <property type="project" value="TreeGrafter"/>
</dbReference>
<keyword evidence="1" id="KW-0862">Zinc</keyword>
<sequence>MKLFVLSIFCSVLLAMDLQNLSGDLRYHLGDGAHFSEEIRATSEVEQRITPSNRDRTANRLRFPGSSLFDRIRHRNSGRDQGRATLQAAPEPPEITPEQEYMFQRYQQQGVNLLYIAPEQALSEVEHLRLVQAGPPTGPRSYKETDKIENTRLLGYMLKPSPSIRQDTVPLEQALKTLPLSSNAALQRSHRIGLRTSGNGPHDYHDGSSSTSDQSLDEITEVLLADPDHRKCVVCLEKFKSPQRDGKNRWSFDKVLMIDGCKHYFHRSCLQTWVLGRGHRDCPTCRHEV</sequence>
<name>A0A5B0R0Q1_PUCGR</name>
<organism evidence="5 6">
    <name type="scientific">Puccinia graminis f. sp. tritici</name>
    <dbReference type="NCBI Taxonomy" id="56615"/>
    <lineage>
        <taxon>Eukaryota</taxon>
        <taxon>Fungi</taxon>
        <taxon>Dikarya</taxon>
        <taxon>Basidiomycota</taxon>
        <taxon>Pucciniomycotina</taxon>
        <taxon>Pucciniomycetes</taxon>
        <taxon>Pucciniales</taxon>
        <taxon>Pucciniaceae</taxon>
        <taxon>Puccinia</taxon>
    </lineage>
</organism>
<dbReference type="GO" id="GO:0006511">
    <property type="term" value="P:ubiquitin-dependent protein catabolic process"/>
    <property type="evidence" value="ECO:0007669"/>
    <property type="project" value="TreeGrafter"/>
</dbReference>
<keyword evidence="1" id="KW-0479">Metal-binding</keyword>
<evidence type="ECO:0000256" key="1">
    <source>
        <dbReference type="PROSITE-ProRule" id="PRU00175"/>
    </source>
</evidence>
<gene>
    <name evidence="5" type="ORF">PGT21_015887</name>
</gene>
<keyword evidence="1" id="KW-0863">Zinc-finger</keyword>
<dbReference type="PANTHER" id="PTHR22765">
    <property type="entry name" value="RING FINGER AND PROTEASE ASSOCIATED DOMAIN-CONTAINING"/>
    <property type="match status" value="1"/>
</dbReference>
<dbReference type="GO" id="GO:0061630">
    <property type="term" value="F:ubiquitin protein ligase activity"/>
    <property type="evidence" value="ECO:0007669"/>
    <property type="project" value="TreeGrafter"/>
</dbReference>
<accession>A0A5B0R0Q1</accession>
<feature type="domain" description="RING-type" evidence="4">
    <location>
        <begin position="232"/>
        <end position="286"/>
    </location>
</feature>
<dbReference type="Gene3D" id="3.30.40.10">
    <property type="entry name" value="Zinc/RING finger domain, C3HC4 (zinc finger)"/>
    <property type="match status" value="1"/>
</dbReference>
<feature type="signal peptide" evidence="3">
    <location>
        <begin position="1"/>
        <end position="15"/>
    </location>
</feature>
<dbReference type="SMART" id="SM00184">
    <property type="entry name" value="RING"/>
    <property type="match status" value="1"/>
</dbReference>
<keyword evidence="6" id="KW-1185">Reference proteome</keyword>
<comment type="caution">
    <text evidence="5">The sequence shown here is derived from an EMBL/GenBank/DDBJ whole genome shotgun (WGS) entry which is preliminary data.</text>
</comment>
<proteinExistence type="predicted"/>
<feature type="region of interest" description="Disordered" evidence="2">
    <location>
        <begin position="194"/>
        <end position="213"/>
    </location>
</feature>
<protein>
    <recommendedName>
        <fullName evidence="4">RING-type domain-containing protein</fullName>
    </recommendedName>
</protein>
<dbReference type="CDD" id="cd16448">
    <property type="entry name" value="RING-H2"/>
    <property type="match status" value="1"/>
</dbReference>
<keyword evidence="3" id="KW-0732">Signal</keyword>
<dbReference type="PROSITE" id="PS50089">
    <property type="entry name" value="ZF_RING_2"/>
    <property type="match status" value="1"/>
</dbReference>
<dbReference type="InterPro" id="IPR001841">
    <property type="entry name" value="Znf_RING"/>
</dbReference>
<dbReference type="PANTHER" id="PTHR22765:SF416">
    <property type="entry name" value="E3 UBIQUITIN-PROTEIN LIGASE GODZILLA"/>
    <property type="match status" value="1"/>
</dbReference>
<evidence type="ECO:0000256" key="2">
    <source>
        <dbReference type="SAM" id="MobiDB-lite"/>
    </source>
</evidence>
<evidence type="ECO:0000313" key="5">
    <source>
        <dbReference type="EMBL" id="KAA1119128.1"/>
    </source>
</evidence>